<accession>A0A175RK50</accession>
<sequence length="319" mass="32517">MHGLPRLASRGRGNTMRTAPRTVATLGFVTIGIVALGGCSLLRGPEPVPVPTRSDASESASPKPTPTPDESSAEALLEASAHPRTPTPEPTEAAAPAPTLSRIAAGTVVAEGNVASPLGSVHFHFRMVSDGDDTFSAQYSGFTSTLPVPVSVSLFEKPRAVGDGLTYRGVGDHQLGGATAAPGSSATVPLDGSGVDPSGLTTLVTYSSAGPDAAVPIELGPGKVLAVTTVRWSVPARTTNVRPVDSGTRANAAGKVTATTASGTPKSYVVAPDDLIGDVAARFGISVRALVWLNEGVQVFGDDQYLYEGTTLNLDPLAR</sequence>
<comment type="caution">
    <text evidence="3">The sequence shown here is derived from an EMBL/GenBank/DDBJ whole genome shotgun (WGS) entry which is preliminary data.</text>
</comment>
<dbReference type="Gene3D" id="3.10.350.10">
    <property type="entry name" value="LysM domain"/>
    <property type="match status" value="1"/>
</dbReference>
<feature type="region of interest" description="Disordered" evidence="1">
    <location>
        <begin position="46"/>
        <end position="74"/>
    </location>
</feature>
<dbReference type="InterPro" id="IPR036779">
    <property type="entry name" value="LysM_dom_sf"/>
</dbReference>
<dbReference type="PATRIC" id="fig|33881.3.peg.2947"/>
<evidence type="ECO:0000256" key="1">
    <source>
        <dbReference type="SAM" id="MobiDB-lite"/>
    </source>
</evidence>
<organism evidence="3 4">
    <name type="scientific">Curtobacterium luteum</name>
    <dbReference type="NCBI Taxonomy" id="33881"/>
    <lineage>
        <taxon>Bacteria</taxon>
        <taxon>Bacillati</taxon>
        <taxon>Actinomycetota</taxon>
        <taxon>Actinomycetes</taxon>
        <taxon>Micrococcales</taxon>
        <taxon>Microbacteriaceae</taxon>
        <taxon>Curtobacterium</taxon>
    </lineage>
</organism>
<dbReference type="EMBL" id="LDQC01000071">
    <property type="protein sequence ID" value="KTR04137.1"/>
    <property type="molecule type" value="Genomic_DNA"/>
</dbReference>
<evidence type="ECO:0000313" key="4">
    <source>
        <dbReference type="Proteomes" id="UP000078252"/>
    </source>
</evidence>
<evidence type="ECO:0000259" key="2">
    <source>
        <dbReference type="PROSITE" id="PS51782"/>
    </source>
</evidence>
<name>A0A175RK50_9MICO</name>
<protein>
    <recommendedName>
        <fullName evidence="2">LysM domain-containing protein</fullName>
    </recommendedName>
</protein>
<reference evidence="3 4" key="1">
    <citation type="journal article" date="2016" name="Front. Microbiol.">
        <title>Genomic Resource of Rice Seed Associated Bacteria.</title>
        <authorList>
            <person name="Midha S."/>
            <person name="Bansal K."/>
            <person name="Sharma S."/>
            <person name="Kumar N."/>
            <person name="Patil P.P."/>
            <person name="Chaudhry V."/>
            <person name="Patil P.B."/>
        </authorList>
    </citation>
    <scope>NUCLEOTIDE SEQUENCE [LARGE SCALE GENOMIC DNA]</scope>
    <source>
        <strain evidence="3 4">NS184</strain>
    </source>
</reference>
<gene>
    <name evidence="3" type="ORF">NS184_12680</name>
</gene>
<proteinExistence type="predicted"/>
<dbReference type="PROSITE" id="PS51782">
    <property type="entry name" value="LYSM"/>
    <property type="match status" value="1"/>
</dbReference>
<dbReference type="InterPro" id="IPR018392">
    <property type="entry name" value="LysM"/>
</dbReference>
<dbReference type="Proteomes" id="UP000078252">
    <property type="component" value="Unassembled WGS sequence"/>
</dbReference>
<evidence type="ECO:0000313" key="3">
    <source>
        <dbReference type="EMBL" id="KTR04137.1"/>
    </source>
</evidence>
<dbReference type="AlphaFoldDB" id="A0A175RK50"/>
<feature type="domain" description="LysM" evidence="2">
    <location>
        <begin position="266"/>
        <end position="314"/>
    </location>
</feature>